<organism evidence="2 3">
    <name type="scientific">Pseudoalteromonas lipolytica</name>
    <dbReference type="NCBI Taxonomy" id="570156"/>
    <lineage>
        <taxon>Bacteria</taxon>
        <taxon>Pseudomonadati</taxon>
        <taxon>Pseudomonadota</taxon>
        <taxon>Gammaproteobacteria</taxon>
        <taxon>Alteromonadales</taxon>
        <taxon>Pseudoalteromonadaceae</taxon>
        <taxon>Pseudoalteromonas</taxon>
    </lineage>
</organism>
<evidence type="ECO:0000313" key="2">
    <source>
        <dbReference type="EMBL" id="MEJ6497285.1"/>
    </source>
</evidence>
<dbReference type="RefSeq" id="WP_300419274.1">
    <property type="nucleotide sequence ID" value="NZ_JAQPZS010000014.1"/>
</dbReference>
<gene>
    <name evidence="2" type="ORF">PQI24_14670</name>
</gene>
<dbReference type="Proteomes" id="UP001377972">
    <property type="component" value="Unassembled WGS sequence"/>
</dbReference>
<dbReference type="InterPro" id="IPR014922">
    <property type="entry name" value="YdhG-like"/>
</dbReference>
<name>A0ABU8SW83_9GAMM</name>
<accession>A0ABU8SW83</accession>
<proteinExistence type="predicted"/>
<feature type="domain" description="YdhG-like" evidence="1">
    <location>
        <begin position="29"/>
        <end position="125"/>
    </location>
</feature>
<evidence type="ECO:0000259" key="1">
    <source>
        <dbReference type="Pfam" id="PF08818"/>
    </source>
</evidence>
<evidence type="ECO:0000313" key="3">
    <source>
        <dbReference type="Proteomes" id="UP001377972"/>
    </source>
</evidence>
<keyword evidence="3" id="KW-1185">Reference proteome</keyword>
<comment type="caution">
    <text evidence="2">The sequence shown here is derived from an EMBL/GenBank/DDBJ whole genome shotgun (WGS) entry which is preliminary data.</text>
</comment>
<dbReference type="EMBL" id="JAQPZS010000014">
    <property type="protein sequence ID" value="MEJ6497285.1"/>
    <property type="molecule type" value="Genomic_DNA"/>
</dbReference>
<reference evidence="2 3" key="1">
    <citation type="submission" date="2023-01" db="EMBL/GenBank/DDBJ databases">
        <title>Trichodesmium-associated heterotrophic epibiont bacteria.</title>
        <authorList>
            <person name="Cleveland C.S."/>
            <person name="Webb E.A."/>
        </authorList>
    </citation>
    <scope>NUCLEOTIDE SEQUENCE [LARGE SCALE GENOMIC DNA]</scope>
    <source>
        <strain evidence="2 3">USCH2</strain>
    </source>
</reference>
<protein>
    <submittedName>
        <fullName evidence="2">DUF1801 domain-containing protein</fullName>
    </submittedName>
</protein>
<sequence>MSELKTQPNDANVDTFISRIEHPTRKADAKVLLELFSKVTKQTPVMWGDSIIGFGNYSYRNSKGEYNWLMTGFSPRKSNLTLYVMQGFSTYSDELLTLGKTKHAKSCLYINKLSDIDLNALEQFLIKVVADMRAKYQCS</sequence>
<dbReference type="Pfam" id="PF08818">
    <property type="entry name" value="DUF1801"/>
    <property type="match status" value="1"/>
</dbReference>